<proteinExistence type="predicted"/>
<dbReference type="EMBL" id="CM056813">
    <property type="protein sequence ID" value="KAJ8639426.1"/>
    <property type="molecule type" value="Genomic_DNA"/>
</dbReference>
<gene>
    <name evidence="1" type="ORF">MRB53_016120</name>
</gene>
<reference evidence="1 2" key="1">
    <citation type="journal article" date="2022" name="Hortic Res">
        <title>A haplotype resolved chromosomal level avocado genome allows analysis of novel avocado genes.</title>
        <authorList>
            <person name="Nath O."/>
            <person name="Fletcher S.J."/>
            <person name="Hayward A."/>
            <person name="Shaw L.M."/>
            <person name="Masouleh A.K."/>
            <person name="Furtado A."/>
            <person name="Henry R.J."/>
            <person name="Mitter N."/>
        </authorList>
    </citation>
    <scope>NUCLEOTIDE SEQUENCE [LARGE SCALE GENOMIC DNA]</scope>
    <source>
        <strain evidence="2">cv. Hass</strain>
    </source>
</reference>
<name>A0ACC2M2C2_PERAE</name>
<sequence length="124" mass="13955">MATTHVLKLVVSCRKIAAQVTNPRTDSIVAMASSSEQEFLAQYRARLNRFPRSQILWDARVASRVGGKLGFRLIDIGVSGVDIDLQEELSRPIHYRRMVLLLFDSVKRTGIQVSGADMLQQQQQ</sequence>
<comment type="caution">
    <text evidence="1">The sequence shown here is derived from an EMBL/GenBank/DDBJ whole genome shotgun (WGS) entry which is preliminary data.</text>
</comment>
<protein>
    <submittedName>
        <fullName evidence="1">Uncharacterized protein</fullName>
    </submittedName>
</protein>
<dbReference type="Proteomes" id="UP001234297">
    <property type="component" value="Chromosome 5"/>
</dbReference>
<keyword evidence="2" id="KW-1185">Reference proteome</keyword>
<accession>A0ACC2M2C2</accession>
<evidence type="ECO:0000313" key="2">
    <source>
        <dbReference type="Proteomes" id="UP001234297"/>
    </source>
</evidence>
<organism evidence="1 2">
    <name type="scientific">Persea americana</name>
    <name type="common">Avocado</name>
    <dbReference type="NCBI Taxonomy" id="3435"/>
    <lineage>
        <taxon>Eukaryota</taxon>
        <taxon>Viridiplantae</taxon>
        <taxon>Streptophyta</taxon>
        <taxon>Embryophyta</taxon>
        <taxon>Tracheophyta</taxon>
        <taxon>Spermatophyta</taxon>
        <taxon>Magnoliopsida</taxon>
        <taxon>Magnoliidae</taxon>
        <taxon>Laurales</taxon>
        <taxon>Lauraceae</taxon>
        <taxon>Persea</taxon>
    </lineage>
</organism>
<evidence type="ECO:0000313" key="1">
    <source>
        <dbReference type="EMBL" id="KAJ8639426.1"/>
    </source>
</evidence>